<dbReference type="EMBL" id="BDQF01000013">
    <property type="protein sequence ID" value="GAW82063.1"/>
    <property type="molecule type" value="Genomic_DNA"/>
</dbReference>
<dbReference type="Gene3D" id="3.20.20.80">
    <property type="entry name" value="Glycosidases"/>
    <property type="match status" value="1"/>
</dbReference>
<protein>
    <recommendedName>
        <fullName evidence="4">Glycoside hydrolase 35 catalytic domain-containing protein</fullName>
    </recommendedName>
</protein>
<accession>A0A1Y1JNT2</accession>
<feature type="compositionally biased region" description="Polar residues" evidence="1">
    <location>
        <begin position="1031"/>
        <end position="1041"/>
    </location>
</feature>
<dbReference type="InterPro" id="IPR031330">
    <property type="entry name" value="Gly_Hdrlase_35_cat"/>
</dbReference>
<evidence type="ECO:0000313" key="6">
    <source>
        <dbReference type="Proteomes" id="UP000195521"/>
    </source>
</evidence>
<dbReference type="Proteomes" id="UP000195521">
    <property type="component" value="Unassembled WGS sequence"/>
</dbReference>
<dbReference type="Pfam" id="PF01301">
    <property type="entry name" value="Glyco_hydro_35"/>
    <property type="match status" value="1"/>
</dbReference>
<keyword evidence="6" id="KW-1185">Reference proteome</keyword>
<evidence type="ECO:0000256" key="2">
    <source>
        <dbReference type="SAM" id="Phobius"/>
    </source>
</evidence>
<feature type="region of interest" description="Disordered" evidence="1">
    <location>
        <begin position="514"/>
        <end position="534"/>
    </location>
</feature>
<dbReference type="OrthoDB" id="391557at2759"/>
<evidence type="ECO:0000259" key="4">
    <source>
        <dbReference type="Pfam" id="PF01301"/>
    </source>
</evidence>
<feature type="compositionally biased region" description="Basic and acidic residues" evidence="1">
    <location>
        <begin position="988"/>
        <end position="1018"/>
    </location>
</feature>
<comment type="caution">
    <text evidence="5">The sequence shown here is derived from an EMBL/GenBank/DDBJ whole genome shotgun (WGS) entry which is preliminary data.</text>
</comment>
<feature type="chain" id="PRO_5012417615" description="Glycoside hydrolase 35 catalytic domain-containing protein" evidence="3">
    <location>
        <begin position="23"/>
        <end position="1485"/>
    </location>
</feature>
<feature type="compositionally biased region" description="Basic and acidic residues" evidence="1">
    <location>
        <begin position="1045"/>
        <end position="1064"/>
    </location>
</feature>
<organism evidence="5 6">
    <name type="scientific">Plasmodium gonderi</name>
    <dbReference type="NCBI Taxonomy" id="77519"/>
    <lineage>
        <taxon>Eukaryota</taxon>
        <taxon>Sar</taxon>
        <taxon>Alveolata</taxon>
        <taxon>Apicomplexa</taxon>
        <taxon>Aconoidasida</taxon>
        <taxon>Haemosporida</taxon>
        <taxon>Plasmodiidae</taxon>
        <taxon>Plasmodium</taxon>
        <taxon>Plasmodium (Plasmodium)</taxon>
    </lineage>
</organism>
<evidence type="ECO:0000313" key="5">
    <source>
        <dbReference type="EMBL" id="GAW82063.1"/>
    </source>
</evidence>
<feature type="domain" description="Glycoside hydrolase 35 catalytic" evidence="4">
    <location>
        <begin position="93"/>
        <end position="178"/>
    </location>
</feature>
<evidence type="ECO:0000256" key="3">
    <source>
        <dbReference type="SAM" id="SignalP"/>
    </source>
</evidence>
<feature type="signal peptide" evidence="3">
    <location>
        <begin position="1"/>
        <end position="22"/>
    </location>
</feature>
<dbReference type="SUPFAM" id="SSF51445">
    <property type="entry name" value="(Trans)glycosidases"/>
    <property type="match status" value="1"/>
</dbReference>
<proteinExistence type="predicted"/>
<feature type="transmembrane region" description="Helical" evidence="2">
    <location>
        <begin position="1405"/>
        <end position="1426"/>
    </location>
</feature>
<feature type="region of interest" description="Disordered" evidence="1">
    <location>
        <begin position="955"/>
        <end position="1069"/>
    </location>
</feature>
<dbReference type="InterPro" id="IPR017853">
    <property type="entry name" value="GH"/>
</dbReference>
<keyword evidence="3" id="KW-0732">Signal</keyword>
<keyword evidence="2" id="KW-1133">Transmembrane helix</keyword>
<dbReference type="OMA" id="ITHNIYV"/>
<feature type="compositionally biased region" description="Basic and acidic residues" evidence="1">
    <location>
        <begin position="972"/>
        <end position="981"/>
    </location>
</feature>
<keyword evidence="2" id="KW-0812">Transmembrane</keyword>
<dbReference type="RefSeq" id="XP_028544652.1">
    <property type="nucleotide sequence ID" value="XM_028688851.1"/>
</dbReference>
<gene>
    <name evidence="5" type="ORF">PGO_120550</name>
</gene>
<name>A0A1Y1JNT2_PLAGO</name>
<keyword evidence="2" id="KW-0472">Membrane</keyword>
<dbReference type="GeneID" id="39748795"/>
<evidence type="ECO:0000256" key="1">
    <source>
        <dbReference type="SAM" id="MobiDB-lite"/>
    </source>
</evidence>
<sequence>MNPLSLICYLFLFGSNIETGYSCFYSSTKKNEGSRSVVFKLKNLFGRKELAKEKNIITYNFIKDGCNEKNMGENKNKENNTGFEVTHVNRLIYINNFKTFILSAYIPYIYMSVRDIYIVLKKIKELNFNTVYTFLFWPENEYMEDAYDITKSKLFYLLNFCASNGLFVILDIGPYINNIYNANIPTYILFNKNLNEYIKNVYVEKKKKKNKLTKRIGKFIRFDIWNNGKRSINEFDENVKRVNIEQEIHKKKVIYNKSEESFNTVYSLYYFKRVIKWFNYIFPHLKKFTNINNGPIIYVNIDKTFDNYYMYVIIDLKRRKYFQNICNVDSYFKNSTSSSGSSSRTSGSSSICTSFLNCIINFFKRVRRSYILTLGYLLYVRFNKYMRILNEYELGLIYINEIYKIVQKHFQKINTLTTNYPFIKNEFISSYAGDNCYNHFFHNNWFDNECIQLNKPCIWSQVWTGAKYSIHNVNSGSILKRHFQDPIVYDSSPSNVSPVSELLDIDNKQFKRYPSRPCEESTPTGEPAGSDSAGSCSNGSCSNGSCSNGSDFANAGFVKGNDKKAAGKTAEQEAHSSEKAPTDGIRVGVKRIKSSRYSKNNYIGHIRNFKDLTFNILVFIAKGGVFLNIFPFYSGNNINNTHTYLEHYSKETGQPLDVYFNQKEPLYSHIKKLFKFLYKYGHYLLKNEDYIRPVKISKNIEMYNYDAIKIICNHNLKGGTYVKVGPLNYNINSFSCIIYNEHKKKIIYDSSFNYSYEISFVKKKEVYSPIDKYLYSLNAATLGPIMCLKEDKNKYIKNSTRGKLLSRNIIKHMNIFSNFFATSYIHSVHEINVLNHFYVTLDFTKFQWYIIKLKEELNYVKLFLSNYSLYVYVYADNKFIYSGFNEYKYIEIINARNIYIICVNLGLGFPKQNIRTDFLNHINLNDLKNDYFFIQDQASQNEMKKKGLHTNLSQQNSYLTFNAHTGKKKKKNIEENGDRNGEINGGKNGERNGEKMNGDKSSRRNGENKQENNSEQNEKKKKKIMNESGDELQTSGLNKGNKNFAKKEVREETNRGTESEEGKYGNKNTSRKHGYIFEDLSYDMNISLKMWNNRNAHDSSMYDENARNVHNYYDAESTNTFIFIVTRNEYDLFNCVGLHGEIIKNEKNVEIYKKLYNMFDYNDIKPHLMNKVENRQNDERDDVSKNVSDKWDHNNVNFESLMDNKKTNMKSITNSFLKMCSSGFFSFFFNKIKYYCKTGIFKHLNKFSKVNENNINSPLTWYTLLYFIKNVDYIRSKYSLKLSVYDEKLKEIDGLSRGFVYINNHMLGSFWVTDDKESYENEINEEQKLKKKKKMKKEKKKKILTNENLISIPLTRYMRIPTDWLIEGTNVIIVFDEFGGNPYKVEIIREVLQGGVYRLTKKEKYVNWFLFLFILSIIIFITYFFFKAVHNYFKAREEKERNKQNYRNIIENIITHNIYVNSSYSDATEDTESENIQNVSEFLDS</sequence>
<reference evidence="6" key="1">
    <citation type="submission" date="2017-04" db="EMBL/GenBank/DDBJ databases">
        <title>Plasmodium gonderi genome.</title>
        <authorList>
            <person name="Arisue N."/>
            <person name="Honma H."/>
            <person name="Kawai S."/>
            <person name="Tougan T."/>
            <person name="Tanabe K."/>
            <person name="Horii T."/>
        </authorList>
    </citation>
    <scope>NUCLEOTIDE SEQUENCE [LARGE SCALE GENOMIC DNA]</scope>
    <source>
        <strain evidence="6">ATCC 30045</strain>
    </source>
</reference>